<sequence>MSSFSPPGSEPLASGPRPVFASSGPGSGALMAVASMACIQLGLAVSVQLFDQLGPLGAAWLRL</sequence>
<evidence type="ECO:0000313" key="3">
    <source>
        <dbReference type="Proteomes" id="UP000675554"/>
    </source>
</evidence>
<feature type="non-terminal residue" evidence="2">
    <location>
        <position position="63"/>
    </location>
</feature>
<organism evidence="2 3">
    <name type="scientific">Streptomyces daliensis</name>
    <dbReference type="NCBI Taxonomy" id="299421"/>
    <lineage>
        <taxon>Bacteria</taxon>
        <taxon>Bacillati</taxon>
        <taxon>Actinomycetota</taxon>
        <taxon>Actinomycetes</taxon>
        <taxon>Kitasatosporales</taxon>
        <taxon>Streptomycetaceae</taxon>
        <taxon>Streptomyces</taxon>
    </lineage>
</organism>
<evidence type="ECO:0000256" key="1">
    <source>
        <dbReference type="SAM" id="MobiDB-lite"/>
    </source>
</evidence>
<dbReference type="AlphaFoldDB" id="A0A8T4J2M5"/>
<dbReference type="EMBL" id="JAGSMN010001907">
    <property type="protein sequence ID" value="MBR7678836.1"/>
    <property type="molecule type" value="Genomic_DNA"/>
</dbReference>
<reference evidence="2" key="1">
    <citation type="submission" date="2021-04" db="EMBL/GenBank/DDBJ databases">
        <title>Sequencing of actinobacteria type strains.</title>
        <authorList>
            <person name="Nguyen G.-S."/>
            <person name="Wentzel A."/>
        </authorList>
    </citation>
    <scope>NUCLEOTIDE SEQUENCE</scope>
    <source>
        <strain evidence="2">DSM 42095</strain>
    </source>
</reference>
<dbReference type="Proteomes" id="UP000675554">
    <property type="component" value="Unassembled WGS sequence"/>
</dbReference>
<comment type="caution">
    <text evidence="2">The sequence shown here is derived from an EMBL/GenBank/DDBJ whole genome shotgun (WGS) entry which is preliminary data.</text>
</comment>
<protein>
    <submittedName>
        <fullName evidence="2">Uncharacterized protein</fullName>
    </submittedName>
</protein>
<accession>A0A8T4J2M5</accession>
<name>A0A8T4J2M5_9ACTN</name>
<proteinExistence type="predicted"/>
<gene>
    <name evidence="2" type="ORF">KDA82_39010</name>
</gene>
<keyword evidence="3" id="KW-1185">Reference proteome</keyword>
<feature type="region of interest" description="Disordered" evidence="1">
    <location>
        <begin position="1"/>
        <end position="20"/>
    </location>
</feature>
<evidence type="ECO:0000313" key="2">
    <source>
        <dbReference type="EMBL" id="MBR7678836.1"/>
    </source>
</evidence>